<keyword evidence="2" id="KW-0812">Transmembrane</keyword>
<dbReference type="EMBL" id="BFAA01021317">
    <property type="protein sequence ID" value="GCB81129.1"/>
    <property type="molecule type" value="Genomic_DNA"/>
</dbReference>
<dbReference type="GO" id="GO:0030183">
    <property type="term" value="P:B cell differentiation"/>
    <property type="evidence" value="ECO:0007669"/>
    <property type="project" value="TreeGrafter"/>
</dbReference>
<feature type="transmembrane region" description="Helical" evidence="2">
    <location>
        <begin position="89"/>
        <end position="110"/>
    </location>
</feature>
<dbReference type="AlphaFoldDB" id="A0A401Q6X1"/>
<proteinExistence type="predicted"/>
<dbReference type="SUPFAM" id="SSF48726">
    <property type="entry name" value="Immunoglobulin"/>
    <property type="match status" value="1"/>
</dbReference>
<dbReference type="GO" id="GO:0019815">
    <property type="term" value="C:B cell receptor complex"/>
    <property type="evidence" value="ECO:0007669"/>
    <property type="project" value="TreeGrafter"/>
</dbReference>
<evidence type="ECO:0008006" key="5">
    <source>
        <dbReference type="Google" id="ProtNLM"/>
    </source>
</evidence>
<dbReference type="PANTHER" id="PTHR14334:SF1">
    <property type="entry name" value="B-CELL ANTIGEN RECEPTOR COMPLEX-ASSOCIATED PROTEIN ALPHA CHAIN"/>
    <property type="match status" value="1"/>
</dbReference>
<dbReference type="OrthoDB" id="9948181at2759"/>
<dbReference type="InterPro" id="IPR013783">
    <property type="entry name" value="Ig-like_fold"/>
</dbReference>
<feature type="non-terminal residue" evidence="3">
    <location>
        <position position="112"/>
    </location>
</feature>
<keyword evidence="1" id="KW-0393">Immunoglobulin domain</keyword>
<accession>A0A401Q6X1</accession>
<evidence type="ECO:0000313" key="3">
    <source>
        <dbReference type="EMBL" id="GCB81129.1"/>
    </source>
</evidence>
<dbReference type="Proteomes" id="UP000288216">
    <property type="component" value="Unassembled WGS sequence"/>
</dbReference>
<gene>
    <name evidence="3" type="ORF">scyTo_0022125</name>
</gene>
<protein>
    <recommendedName>
        <fullName evidence="5">Ig-like domain-containing protein</fullName>
    </recommendedName>
</protein>
<dbReference type="GO" id="GO:0050853">
    <property type="term" value="P:B cell receptor signaling pathway"/>
    <property type="evidence" value="ECO:0007669"/>
    <property type="project" value="TreeGrafter"/>
</dbReference>
<dbReference type="InterPro" id="IPR036179">
    <property type="entry name" value="Ig-like_dom_sf"/>
</dbReference>
<evidence type="ECO:0000256" key="1">
    <source>
        <dbReference type="ARBA" id="ARBA00023319"/>
    </source>
</evidence>
<dbReference type="PANTHER" id="PTHR14334">
    <property type="entry name" value="B-CELL ANTIGEN RECEPTOR COMPLEX-ASSOCIATED PROTEIN"/>
    <property type="match status" value="1"/>
</dbReference>
<sequence>MRAEMGRPFKLECDLSTKEAVIWKMRPYNASAWKTLNSENIVFQEVKEEHLGIYRCQHIATNSSSCDIGFRVYRSSQKFFNIRESVKNIILMVEGILLLILVVIPGSILLRE</sequence>
<keyword evidence="2" id="KW-0472">Membrane</keyword>
<reference evidence="3 4" key="1">
    <citation type="journal article" date="2018" name="Nat. Ecol. Evol.">
        <title>Shark genomes provide insights into elasmobranch evolution and the origin of vertebrates.</title>
        <authorList>
            <person name="Hara Y"/>
            <person name="Yamaguchi K"/>
            <person name="Onimaru K"/>
            <person name="Kadota M"/>
            <person name="Koyanagi M"/>
            <person name="Keeley SD"/>
            <person name="Tatsumi K"/>
            <person name="Tanaka K"/>
            <person name="Motone F"/>
            <person name="Kageyama Y"/>
            <person name="Nozu R"/>
            <person name="Adachi N"/>
            <person name="Nishimura O"/>
            <person name="Nakagawa R"/>
            <person name="Tanegashima C"/>
            <person name="Kiyatake I"/>
            <person name="Matsumoto R"/>
            <person name="Murakumo K"/>
            <person name="Nishida K"/>
            <person name="Terakita A"/>
            <person name="Kuratani S"/>
            <person name="Sato K"/>
            <person name="Hyodo S Kuraku.S."/>
        </authorList>
    </citation>
    <scope>NUCLEOTIDE SEQUENCE [LARGE SCALE GENOMIC DNA]</scope>
</reference>
<dbReference type="Gene3D" id="2.60.40.10">
    <property type="entry name" value="Immunoglobulins"/>
    <property type="match status" value="1"/>
</dbReference>
<comment type="caution">
    <text evidence="3">The sequence shown here is derived from an EMBL/GenBank/DDBJ whole genome shotgun (WGS) entry which is preliminary data.</text>
</comment>
<dbReference type="GO" id="GO:0009897">
    <property type="term" value="C:external side of plasma membrane"/>
    <property type="evidence" value="ECO:0007669"/>
    <property type="project" value="TreeGrafter"/>
</dbReference>
<evidence type="ECO:0000256" key="2">
    <source>
        <dbReference type="SAM" id="Phobius"/>
    </source>
</evidence>
<name>A0A401Q6X1_SCYTO</name>
<keyword evidence="4" id="KW-1185">Reference proteome</keyword>
<evidence type="ECO:0000313" key="4">
    <source>
        <dbReference type="Proteomes" id="UP000288216"/>
    </source>
</evidence>
<keyword evidence="2" id="KW-1133">Transmembrane helix</keyword>
<organism evidence="3 4">
    <name type="scientific">Scyliorhinus torazame</name>
    <name type="common">Cloudy catshark</name>
    <name type="synonym">Catulus torazame</name>
    <dbReference type="NCBI Taxonomy" id="75743"/>
    <lineage>
        <taxon>Eukaryota</taxon>
        <taxon>Metazoa</taxon>
        <taxon>Chordata</taxon>
        <taxon>Craniata</taxon>
        <taxon>Vertebrata</taxon>
        <taxon>Chondrichthyes</taxon>
        <taxon>Elasmobranchii</taxon>
        <taxon>Galeomorphii</taxon>
        <taxon>Galeoidea</taxon>
        <taxon>Carcharhiniformes</taxon>
        <taxon>Scyliorhinidae</taxon>
        <taxon>Scyliorhinus</taxon>
    </lineage>
</organism>